<dbReference type="EMBL" id="NBNE01003412">
    <property type="protein sequence ID" value="OWZ07763.1"/>
    <property type="molecule type" value="Genomic_DNA"/>
</dbReference>
<gene>
    <name evidence="1" type="ORF">PHMEG_00019807</name>
</gene>
<accession>A0A225VQQ1</accession>
<dbReference type="AlphaFoldDB" id="A0A225VQQ1"/>
<name>A0A225VQQ1_9STRA</name>
<organism evidence="1 2">
    <name type="scientific">Phytophthora megakarya</name>
    <dbReference type="NCBI Taxonomy" id="4795"/>
    <lineage>
        <taxon>Eukaryota</taxon>
        <taxon>Sar</taxon>
        <taxon>Stramenopiles</taxon>
        <taxon>Oomycota</taxon>
        <taxon>Peronosporomycetes</taxon>
        <taxon>Peronosporales</taxon>
        <taxon>Peronosporaceae</taxon>
        <taxon>Phytophthora</taxon>
    </lineage>
</organism>
<comment type="caution">
    <text evidence="1">The sequence shown here is derived from an EMBL/GenBank/DDBJ whole genome shotgun (WGS) entry which is preliminary data.</text>
</comment>
<evidence type="ECO:0000313" key="1">
    <source>
        <dbReference type="EMBL" id="OWZ07763.1"/>
    </source>
</evidence>
<reference evidence="2" key="1">
    <citation type="submission" date="2017-03" db="EMBL/GenBank/DDBJ databases">
        <title>Phytopthora megakarya and P. palmivora, two closely related causual agents of cacao black pod achieved similar genome size and gene model numbers by different mechanisms.</title>
        <authorList>
            <person name="Ali S."/>
            <person name="Shao J."/>
            <person name="Larry D.J."/>
            <person name="Kronmiller B."/>
            <person name="Shen D."/>
            <person name="Strem M.D."/>
            <person name="Melnick R.L."/>
            <person name="Guiltinan M.J."/>
            <person name="Tyler B.M."/>
            <person name="Meinhardt L.W."/>
            <person name="Bailey B.A."/>
        </authorList>
    </citation>
    <scope>NUCLEOTIDE SEQUENCE [LARGE SCALE GENOMIC DNA]</scope>
    <source>
        <strain evidence="2">zdho120</strain>
    </source>
</reference>
<sequence>MFDPFATDTAMQRYRADNLQRWAMAMTSYKYVVEHIRREDNTWTDMLSRWGCASRIPNGHDLSVQQLAIVRPISPLEGDDFRWPDMNEIRAVQNEQPFRPDM</sequence>
<protein>
    <recommendedName>
        <fullName evidence="3">Reverse transcriptase</fullName>
    </recommendedName>
</protein>
<dbReference type="Proteomes" id="UP000198211">
    <property type="component" value="Unassembled WGS sequence"/>
</dbReference>
<dbReference type="OrthoDB" id="126515at2759"/>
<evidence type="ECO:0000313" key="2">
    <source>
        <dbReference type="Proteomes" id="UP000198211"/>
    </source>
</evidence>
<keyword evidence="2" id="KW-1185">Reference proteome</keyword>
<proteinExistence type="predicted"/>
<evidence type="ECO:0008006" key="3">
    <source>
        <dbReference type="Google" id="ProtNLM"/>
    </source>
</evidence>